<evidence type="ECO:0000313" key="6">
    <source>
        <dbReference type="Proteomes" id="UP000183407"/>
    </source>
</evidence>
<dbReference type="PANTHER" id="PTHR43464">
    <property type="entry name" value="METHYLTRANSFERASE"/>
    <property type="match status" value="1"/>
</dbReference>
<sequence length="303" mass="32921">MSDDSWAGLADLFADEAYGSVKGRVRTYVLHQQLLEHLPGPPAAVLDIGGGAGHQSFPLAHAGYEVTLLDPSAAMLDKARQRLRRLPGETQRRVTLVQADGENADAAVNGQRFAAVLCHGVLGYLEHPEPLVDQLCRCTAAGGVVSIMTGNAKTLAVRPALERRWDDALAAFDATGEIGVLGVPTRADTVEHLGALMQSRGVKPLQWYGVWLFTDWLDFSGAELDPEDAQQLAAIAAVELEASRRDPYRQLSRPFHLVGRKARCELSVRCHSQDVSADRPQPTAYRRHARRVSKAVANAVHVS</sequence>
<dbReference type="SUPFAM" id="SSF53335">
    <property type="entry name" value="S-adenosyl-L-methionine-dependent methyltransferases"/>
    <property type="match status" value="1"/>
</dbReference>
<keyword evidence="1 5" id="KW-0489">Methyltransferase</keyword>
<reference evidence="6" key="1">
    <citation type="submission" date="2016-10" db="EMBL/GenBank/DDBJ databases">
        <authorList>
            <person name="Varghese N."/>
        </authorList>
    </citation>
    <scope>NUCLEOTIDE SEQUENCE [LARGE SCALE GENOMIC DNA]</scope>
    <source>
        <strain evidence="6">DSM 44719</strain>
    </source>
</reference>
<dbReference type="CDD" id="cd02440">
    <property type="entry name" value="AdoMet_MTases"/>
    <property type="match status" value="1"/>
</dbReference>
<evidence type="ECO:0000256" key="3">
    <source>
        <dbReference type="ARBA" id="ARBA00022691"/>
    </source>
</evidence>
<dbReference type="GO" id="GO:0032259">
    <property type="term" value="P:methylation"/>
    <property type="evidence" value="ECO:0007669"/>
    <property type="project" value="UniProtKB-KW"/>
</dbReference>
<dbReference type="InterPro" id="IPR029063">
    <property type="entry name" value="SAM-dependent_MTases_sf"/>
</dbReference>
<proteinExistence type="predicted"/>
<dbReference type="Pfam" id="PF08242">
    <property type="entry name" value="Methyltransf_12"/>
    <property type="match status" value="1"/>
</dbReference>
<dbReference type="InterPro" id="IPR013217">
    <property type="entry name" value="Methyltransf_12"/>
</dbReference>
<evidence type="ECO:0000256" key="2">
    <source>
        <dbReference type="ARBA" id="ARBA00022679"/>
    </source>
</evidence>
<evidence type="ECO:0000259" key="4">
    <source>
        <dbReference type="Pfam" id="PF08242"/>
    </source>
</evidence>
<accession>A0A1H5F2U5</accession>
<dbReference type="PANTHER" id="PTHR43464:SF19">
    <property type="entry name" value="UBIQUINONE BIOSYNTHESIS O-METHYLTRANSFERASE, MITOCHONDRIAL"/>
    <property type="match status" value="1"/>
</dbReference>
<organism evidence="5 6">
    <name type="scientific">Rhodococcus jostii</name>
    <dbReference type="NCBI Taxonomy" id="132919"/>
    <lineage>
        <taxon>Bacteria</taxon>
        <taxon>Bacillati</taxon>
        <taxon>Actinomycetota</taxon>
        <taxon>Actinomycetes</taxon>
        <taxon>Mycobacteriales</taxon>
        <taxon>Nocardiaceae</taxon>
        <taxon>Rhodococcus</taxon>
    </lineage>
</organism>
<dbReference type="Proteomes" id="UP000183407">
    <property type="component" value="Unassembled WGS sequence"/>
</dbReference>
<feature type="domain" description="Methyltransferase type 12" evidence="4">
    <location>
        <begin position="46"/>
        <end position="145"/>
    </location>
</feature>
<dbReference type="RefSeq" id="WP_083400618.1">
    <property type="nucleotide sequence ID" value="NZ_FNTL01000004.1"/>
</dbReference>
<dbReference type="OrthoDB" id="3366024at2"/>
<gene>
    <name evidence="5" type="ORF">SAMN04490220_6237</name>
</gene>
<dbReference type="GO" id="GO:0008168">
    <property type="term" value="F:methyltransferase activity"/>
    <property type="evidence" value="ECO:0007669"/>
    <property type="project" value="UniProtKB-KW"/>
</dbReference>
<keyword evidence="3" id="KW-0949">S-adenosyl-L-methionine</keyword>
<evidence type="ECO:0000256" key="1">
    <source>
        <dbReference type="ARBA" id="ARBA00022603"/>
    </source>
</evidence>
<keyword evidence="2 5" id="KW-0808">Transferase</keyword>
<dbReference type="EMBL" id="FNTL01000004">
    <property type="protein sequence ID" value="SED97767.1"/>
    <property type="molecule type" value="Genomic_DNA"/>
</dbReference>
<protein>
    <submittedName>
        <fullName evidence="5">Methyltransferase domain-containing protein</fullName>
    </submittedName>
</protein>
<dbReference type="AlphaFoldDB" id="A0A1H5F2U5"/>
<name>A0A1H5F2U5_RHOJO</name>
<evidence type="ECO:0000313" key="5">
    <source>
        <dbReference type="EMBL" id="SED97767.1"/>
    </source>
</evidence>
<dbReference type="Gene3D" id="3.40.50.150">
    <property type="entry name" value="Vaccinia Virus protein VP39"/>
    <property type="match status" value="1"/>
</dbReference>